<evidence type="ECO:0000313" key="13">
    <source>
        <dbReference type="Proteomes" id="UP001060414"/>
    </source>
</evidence>
<protein>
    <submittedName>
        <fullName evidence="12">Molybdenum ABC transporter ATP-binding protein</fullName>
    </submittedName>
</protein>
<dbReference type="EMBL" id="CP092109">
    <property type="protein sequence ID" value="UWZ80030.1"/>
    <property type="molecule type" value="Genomic_DNA"/>
</dbReference>
<name>A0ABY5ZQ69_9BACT</name>
<dbReference type="RefSeq" id="WP_260748385.1">
    <property type="nucleotide sequence ID" value="NZ_CP092109.1"/>
</dbReference>
<reference evidence="12" key="1">
    <citation type="journal article" date="2022" name="Environ. Microbiol.">
        <title>Geoalkalibacter halelectricus SAP #1 sp. nov. possessing extracellular electron transfer and mineral#reducing capabilities from a haloalkaline environment.</title>
        <authorList>
            <person name="Yadav S."/>
            <person name="Singh R."/>
            <person name="Sundharam S.S."/>
            <person name="Chaudhary S."/>
            <person name="Krishnamurthi S."/>
            <person name="Patil S.A."/>
        </authorList>
    </citation>
    <scope>NUCLEOTIDE SEQUENCE</scope>
    <source>
        <strain evidence="12">SAP-1</strain>
    </source>
</reference>
<dbReference type="Gene3D" id="3.40.50.300">
    <property type="entry name" value="P-loop containing nucleotide triphosphate hydrolases"/>
    <property type="match status" value="1"/>
</dbReference>
<evidence type="ECO:0000256" key="8">
    <source>
        <dbReference type="ARBA" id="ARBA00023136"/>
    </source>
</evidence>
<evidence type="ECO:0000256" key="7">
    <source>
        <dbReference type="ARBA" id="ARBA00022967"/>
    </source>
</evidence>
<dbReference type="InterPro" id="IPR004606">
    <property type="entry name" value="Mop_domain"/>
</dbReference>
<keyword evidence="6 12" id="KW-0067">ATP-binding</keyword>
<dbReference type="PROSITE" id="PS51866">
    <property type="entry name" value="MOP"/>
    <property type="match status" value="1"/>
</dbReference>
<keyword evidence="7" id="KW-1278">Translocase</keyword>
<dbReference type="Proteomes" id="UP001060414">
    <property type="component" value="Chromosome"/>
</dbReference>
<evidence type="ECO:0000256" key="4">
    <source>
        <dbReference type="ARBA" id="ARBA00022519"/>
    </source>
</evidence>
<feature type="domain" description="ABC transporter" evidence="10">
    <location>
        <begin position="1"/>
        <end position="233"/>
    </location>
</feature>
<dbReference type="PANTHER" id="PTHR43514:SF4">
    <property type="entry name" value="ABC TRANSPORTER I FAMILY MEMBER 10"/>
    <property type="match status" value="1"/>
</dbReference>
<dbReference type="Pfam" id="PF00005">
    <property type="entry name" value="ABC_tran"/>
    <property type="match status" value="1"/>
</dbReference>
<dbReference type="InterPro" id="IPR005116">
    <property type="entry name" value="Transp-assoc_OB_typ1"/>
</dbReference>
<keyword evidence="8" id="KW-0472">Membrane</keyword>
<dbReference type="PROSITE" id="PS50893">
    <property type="entry name" value="ABC_TRANSPORTER_2"/>
    <property type="match status" value="1"/>
</dbReference>
<feature type="domain" description="Mop" evidence="11">
    <location>
        <begin position="283"/>
        <end position="348"/>
    </location>
</feature>
<evidence type="ECO:0000256" key="1">
    <source>
        <dbReference type="ARBA" id="ARBA00022448"/>
    </source>
</evidence>
<dbReference type="Pfam" id="PF03459">
    <property type="entry name" value="TOBE"/>
    <property type="match status" value="1"/>
</dbReference>
<dbReference type="SUPFAM" id="SSF52540">
    <property type="entry name" value="P-loop containing nucleoside triphosphate hydrolases"/>
    <property type="match status" value="1"/>
</dbReference>
<dbReference type="NCBIfam" id="TIGR02142">
    <property type="entry name" value="modC_ABC"/>
    <property type="match status" value="1"/>
</dbReference>
<proteinExistence type="predicted"/>
<evidence type="ECO:0000256" key="5">
    <source>
        <dbReference type="ARBA" id="ARBA00022741"/>
    </source>
</evidence>
<dbReference type="InterPro" id="IPR003439">
    <property type="entry name" value="ABC_transporter-like_ATP-bd"/>
</dbReference>
<sequence>MKLEVSVRKRYQGFSLNADFAVEGRRIGVFGPSGSGKSTLMNLLAGLVSADEGHIRLDGATLYDGARGIAVAPERRRIAVVFQHAHLFPHLSVRANLLYGYKRLARKERCVDPGALYEVLNLGPLLERGVTRLSGGERQRVALGRAVLAHPRLILMDEPVTGLDDGLKYQVLPYLKKTFAEFGIPLIFVSHSLNEMRLMTEQVLEFQGGRLVSQSSAEELARRRMAESPAGYINLLRLEDRRAQEDLWNYRWGEHRLILTSDGAQVFELSSKDISLFKRHPAAASARNILPCRVVDTFAAGNRVGVDLACGGAKLVSQVVHEAARELELRPGAEVFAIIKASAFRPLY</sequence>
<organism evidence="12 13">
    <name type="scientific">Geoalkalibacter halelectricus</name>
    <dbReference type="NCBI Taxonomy" id="2847045"/>
    <lineage>
        <taxon>Bacteria</taxon>
        <taxon>Pseudomonadati</taxon>
        <taxon>Thermodesulfobacteriota</taxon>
        <taxon>Desulfuromonadia</taxon>
        <taxon>Desulfuromonadales</taxon>
        <taxon>Geoalkalibacteraceae</taxon>
        <taxon>Geoalkalibacter</taxon>
    </lineage>
</organism>
<keyword evidence="2" id="KW-1003">Cell membrane</keyword>
<dbReference type="SMART" id="SM00382">
    <property type="entry name" value="AAA"/>
    <property type="match status" value="1"/>
</dbReference>
<dbReference type="Gene3D" id="2.40.50.100">
    <property type="match status" value="1"/>
</dbReference>
<dbReference type="PROSITE" id="PS00211">
    <property type="entry name" value="ABC_TRANSPORTER_1"/>
    <property type="match status" value="1"/>
</dbReference>
<evidence type="ECO:0000256" key="6">
    <source>
        <dbReference type="ARBA" id="ARBA00022840"/>
    </source>
</evidence>
<dbReference type="GO" id="GO:0005524">
    <property type="term" value="F:ATP binding"/>
    <property type="evidence" value="ECO:0007669"/>
    <property type="project" value="UniProtKB-KW"/>
</dbReference>
<keyword evidence="3 9" id="KW-0500">Molybdenum</keyword>
<dbReference type="InterPro" id="IPR050334">
    <property type="entry name" value="Molybdenum_import_ModC"/>
</dbReference>
<dbReference type="PANTHER" id="PTHR43514">
    <property type="entry name" value="ABC TRANSPORTER I FAMILY MEMBER 10"/>
    <property type="match status" value="1"/>
</dbReference>
<dbReference type="SUPFAM" id="SSF50331">
    <property type="entry name" value="MOP-like"/>
    <property type="match status" value="1"/>
</dbReference>
<evidence type="ECO:0000256" key="3">
    <source>
        <dbReference type="ARBA" id="ARBA00022505"/>
    </source>
</evidence>
<evidence type="ECO:0000259" key="11">
    <source>
        <dbReference type="PROSITE" id="PS51866"/>
    </source>
</evidence>
<dbReference type="InterPro" id="IPR011868">
    <property type="entry name" value="ModC_ABC_ATP-bd"/>
</dbReference>
<dbReference type="InterPro" id="IPR003593">
    <property type="entry name" value="AAA+_ATPase"/>
</dbReference>
<dbReference type="InterPro" id="IPR027417">
    <property type="entry name" value="P-loop_NTPase"/>
</dbReference>
<gene>
    <name evidence="12" type="primary">modC</name>
    <name evidence="12" type="ORF">L9S41_01220</name>
</gene>
<dbReference type="InterPro" id="IPR008995">
    <property type="entry name" value="Mo/tungstate-bd_C_term_dom"/>
</dbReference>
<dbReference type="InterPro" id="IPR017871">
    <property type="entry name" value="ABC_transporter-like_CS"/>
</dbReference>
<keyword evidence="1" id="KW-0813">Transport</keyword>
<keyword evidence="4" id="KW-0997">Cell inner membrane</keyword>
<keyword evidence="13" id="KW-1185">Reference proteome</keyword>
<evidence type="ECO:0000256" key="2">
    <source>
        <dbReference type="ARBA" id="ARBA00022475"/>
    </source>
</evidence>
<keyword evidence="5" id="KW-0547">Nucleotide-binding</keyword>
<evidence type="ECO:0000259" key="10">
    <source>
        <dbReference type="PROSITE" id="PS50893"/>
    </source>
</evidence>
<evidence type="ECO:0000256" key="9">
    <source>
        <dbReference type="PROSITE-ProRule" id="PRU01213"/>
    </source>
</evidence>
<evidence type="ECO:0000313" key="12">
    <source>
        <dbReference type="EMBL" id="UWZ80030.1"/>
    </source>
</evidence>
<accession>A0ABY5ZQ69</accession>